<dbReference type="AlphaFoldDB" id="A0A382JET8"/>
<dbReference type="Gene3D" id="3.90.76.10">
    <property type="entry name" value="Dipeptide-binding Protein, Domain 1"/>
    <property type="match status" value="1"/>
</dbReference>
<keyword evidence="2" id="KW-0813">Transport</keyword>
<evidence type="ECO:0000259" key="5">
    <source>
        <dbReference type="Pfam" id="PF00496"/>
    </source>
</evidence>
<proteinExistence type="inferred from homology"/>
<feature type="region of interest" description="Disordered" evidence="4">
    <location>
        <begin position="43"/>
        <end position="66"/>
    </location>
</feature>
<keyword evidence="3" id="KW-0732">Signal</keyword>
<feature type="domain" description="Solute-binding protein family 5" evidence="5">
    <location>
        <begin position="134"/>
        <end position="221"/>
    </location>
</feature>
<dbReference type="InterPro" id="IPR039424">
    <property type="entry name" value="SBP_5"/>
</dbReference>
<dbReference type="PANTHER" id="PTHR30290">
    <property type="entry name" value="PERIPLASMIC BINDING COMPONENT OF ABC TRANSPORTER"/>
    <property type="match status" value="1"/>
</dbReference>
<evidence type="ECO:0000256" key="4">
    <source>
        <dbReference type="SAM" id="MobiDB-lite"/>
    </source>
</evidence>
<organism evidence="6">
    <name type="scientific">marine metagenome</name>
    <dbReference type="NCBI Taxonomy" id="408172"/>
    <lineage>
        <taxon>unclassified sequences</taxon>
        <taxon>metagenomes</taxon>
        <taxon>ecological metagenomes</taxon>
    </lineage>
</organism>
<sequence length="224" mass="23787">MFNHSWPNKLLIMAVVMMFAAMLMVACSSGNDTVAVAAPSAPAQQPDAPAAAQAATGGASGPSAPIAAESAAAPSAGFTTAPAVEPKVNRVVIAFPGPSSEGNDSNFDFSSPPSVQLRPMYEYLVGVNGTTGAFEPQLATEWKVEPDGLGIRFKLREGIQFHNGWGEFSAQDVEHVFWSITRKDGLHGLRRTFAKDVREIEVVNDHEIVFLLNAANQTVFNGIS</sequence>
<feature type="non-terminal residue" evidence="6">
    <location>
        <position position="224"/>
    </location>
</feature>
<gene>
    <name evidence="6" type="ORF">METZ01_LOCUS262487</name>
</gene>
<evidence type="ECO:0000256" key="2">
    <source>
        <dbReference type="ARBA" id="ARBA00022448"/>
    </source>
</evidence>
<name>A0A382JET8_9ZZZZ</name>
<evidence type="ECO:0000256" key="3">
    <source>
        <dbReference type="ARBA" id="ARBA00022729"/>
    </source>
</evidence>
<dbReference type="PANTHER" id="PTHR30290:SF9">
    <property type="entry name" value="OLIGOPEPTIDE-BINDING PROTEIN APPA"/>
    <property type="match status" value="1"/>
</dbReference>
<comment type="similarity">
    <text evidence="1">Belongs to the bacterial solute-binding protein 5 family.</text>
</comment>
<dbReference type="GO" id="GO:0015833">
    <property type="term" value="P:peptide transport"/>
    <property type="evidence" value="ECO:0007669"/>
    <property type="project" value="TreeGrafter"/>
</dbReference>
<evidence type="ECO:0000256" key="1">
    <source>
        <dbReference type="ARBA" id="ARBA00005695"/>
    </source>
</evidence>
<reference evidence="6" key="1">
    <citation type="submission" date="2018-05" db="EMBL/GenBank/DDBJ databases">
        <authorList>
            <person name="Lanie J.A."/>
            <person name="Ng W.-L."/>
            <person name="Kazmierczak K.M."/>
            <person name="Andrzejewski T.M."/>
            <person name="Davidsen T.M."/>
            <person name="Wayne K.J."/>
            <person name="Tettelin H."/>
            <person name="Glass J.I."/>
            <person name="Rusch D."/>
            <person name="Podicherti R."/>
            <person name="Tsui H.-C.T."/>
            <person name="Winkler M.E."/>
        </authorList>
    </citation>
    <scope>NUCLEOTIDE SEQUENCE</scope>
</reference>
<dbReference type="EMBL" id="UINC01073330">
    <property type="protein sequence ID" value="SVC09633.1"/>
    <property type="molecule type" value="Genomic_DNA"/>
</dbReference>
<dbReference type="SUPFAM" id="SSF53850">
    <property type="entry name" value="Periplasmic binding protein-like II"/>
    <property type="match status" value="1"/>
</dbReference>
<dbReference type="Pfam" id="PF00496">
    <property type="entry name" value="SBP_bac_5"/>
    <property type="match status" value="1"/>
</dbReference>
<protein>
    <recommendedName>
        <fullName evidence="5">Solute-binding protein family 5 domain-containing protein</fullName>
    </recommendedName>
</protein>
<accession>A0A382JET8</accession>
<dbReference type="GO" id="GO:1904680">
    <property type="term" value="F:peptide transmembrane transporter activity"/>
    <property type="evidence" value="ECO:0007669"/>
    <property type="project" value="TreeGrafter"/>
</dbReference>
<dbReference type="InterPro" id="IPR000914">
    <property type="entry name" value="SBP_5_dom"/>
</dbReference>
<evidence type="ECO:0000313" key="6">
    <source>
        <dbReference type="EMBL" id="SVC09633.1"/>
    </source>
</evidence>